<comment type="caution">
    <text evidence="1">The sequence shown here is derived from an EMBL/GenBank/DDBJ whole genome shotgun (WGS) entry which is preliminary data.</text>
</comment>
<evidence type="ECO:0000313" key="2">
    <source>
        <dbReference type="Proteomes" id="UP000518206"/>
    </source>
</evidence>
<dbReference type="InterPro" id="IPR011989">
    <property type="entry name" value="ARM-like"/>
</dbReference>
<reference evidence="1 2" key="2">
    <citation type="submission" date="2020-08" db="EMBL/GenBank/DDBJ databases">
        <authorList>
            <person name="Partida-Martinez L."/>
            <person name="Huntemann M."/>
            <person name="Clum A."/>
            <person name="Wang J."/>
            <person name="Palaniappan K."/>
            <person name="Ritter S."/>
            <person name="Chen I.-M."/>
            <person name="Stamatis D."/>
            <person name="Reddy T."/>
            <person name="O'Malley R."/>
            <person name="Daum C."/>
            <person name="Shapiro N."/>
            <person name="Ivanova N."/>
            <person name="Kyrpides N."/>
            <person name="Woyke T."/>
        </authorList>
    </citation>
    <scope>NUCLEOTIDE SEQUENCE [LARGE SCALE GENOMIC DNA]</scope>
    <source>
        <strain evidence="1 2">RAS26</strain>
    </source>
</reference>
<organism evidence="1 2">
    <name type="scientific">Cellulomonas cellasea</name>
    <dbReference type="NCBI Taxonomy" id="43670"/>
    <lineage>
        <taxon>Bacteria</taxon>
        <taxon>Bacillati</taxon>
        <taxon>Actinomycetota</taxon>
        <taxon>Actinomycetes</taxon>
        <taxon>Micrococcales</taxon>
        <taxon>Cellulomonadaceae</taxon>
        <taxon>Cellulomonas</taxon>
    </lineage>
</organism>
<reference evidence="1 2" key="1">
    <citation type="submission" date="2020-08" db="EMBL/GenBank/DDBJ databases">
        <title>The Agave Microbiome: Exploring the role of microbial communities in plant adaptations to desert environments.</title>
        <authorList>
            <person name="Partida-Martinez L.P."/>
        </authorList>
    </citation>
    <scope>NUCLEOTIDE SEQUENCE [LARGE SCALE GENOMIC DNA]</scope>
    <source>
        <strain evidence="1 2">RAS26</strain>
    </source>
</reference>
<name>A0A7W4UIL7_9CELL</name>
<dbReference type="Proteomes" id="UP000518206">
    <property type="component" value="Unassembled WGS sequence"/>
</dbReference>
<dbReference type="InterPro" id="IPR016024">
    <property type="entry name" value="ARM-type_fold"/>
</dbReference>
<dbReference type="Pfam" id="PF13646">
    <property type="entry name" value="HEAT_2"/>
    <property type="match status" value="1"/>
</dbReference>
<dbReference type="SUPFAM" id="SSF48371">
    <property type="entry name" value="ARM repeat"/>
    <property type="match status" value="1"/>
</dbReference>
<dbReference type="EMBL" id="JACHVX010000006">
    <property type="protein sequence ID" value="MBB2924857.1"/>
    <property type="molecule type" value="Genomic_DNA"/>
</dbReference>
<proteinExistence type="predicted"/>
<gene>
    <name evidence="1" type="ORF">FHR80_003793</name>
</gene>
<dbReference type="RefSeq" id="WP_183297621.1">
    <property type="nucleotide sequence ID" value="NZ_JACHVX010000006.1"/>
</dbReference>
<accession>A0A7W4UIL7</accession>
<dbReference type="Gene3D" id="1.25.10.10">
    <property type="entry name" value="Leucine-rich Repeat Variant"/>
    <property type="match status" value="1"/>
</dbReference>
<dbReference type="AlphaFoldDB" id="A0A7W4UIL7"/>
<sequence length="270" mass="29501">MTLADLVRAGDWWDDAYWPAVDAADDGDAAAVLVLVDDPDAAVRGLAVTTLAHLSHGGPPTEDVVEAALRRSRDEDTRVRDLATFILGQQLREVDTPALREALVERLDDDDHETRCEALLGLAYRRDPRALPRLREVLSRPDDTVWQLELQAAAALADARLHPLVLRHQTGWDDSDAARTAEMARRLTDPDGPGDDVLDGAAALYRVRAHGGDDAEEHLAAIRLLQDMTDLASHRADEFLAAVLARLEGDDAAQDEVRHRSAIAQDALDG</sequence>
<protein>
    <submittedName>
        <fullName evidence="1">HEAT repeat protein</fullName>
    </submittedName>
</protein>
<evidence type="ECO:0000313" key="1">
    <source>
        <dbReference type="EMBL" id="MBB2924857.1"/>
    </source>
</evidence>